<dbReference type="SUPFAM" id="SSF102588">
    <property type="entry name" value="LmbE-like"/>
    <property type="match status" value="1"/>
</dbReference>
<dbReference type="PANTHER" id="PTHR12993">
    <property type="entry name" value="N-ACETYLGLUCOSAMINYL-PHOSPHATIDYLINOSITOL DE-N-ACETYLASE-RELATED"/>
    <property type="match status" value="1"/>
</dbReference>
<evidence type="ECO:0000313" key="3">
    <source>
        <dbReference type="Proteomes" id="UP000516957"/>
    </source>
</evidence>
<evidence type="ECO:0000313" key="2">
    <source>
        <dbReference type="EMBL" id="NYD55940.1"/>
    </source>
</evidence>
<dbReference type="RefSeq" id="WP_179613896.1">
    <property type="nucleotide sequence ID" value="NZ_CP059163.1"/>
</dbReference>
<dbReference type="InterPro" id="IPR003737">
    <property type="entry name" value="GlcNAc_PI_deacetylase-related"/>
</dbReference>
<keyword evidence="3" id="KW-1185">Reference proteome</keyword>
<dbReference type="EMBL" id="JACCBE010000001">
    <property type="protein sequence ID" value="NYD55940.1"/>
    <property type="molecule type" value="Genomic_DNA"/>
</dbReference>
<dbReference type="InterPro" id="IPR024078">
    <property type="entry name" value="LmbE-like_dom_sf"/>
</dbReference>
<evidence type="ECO:0000256" key="1">
    <source>
        <dbReference type="ARBA" id="ARBA00022833"/>
    </source>
</evidence>
<dbReference type="Gene3D" id="3.40.50.10320">
    <property type="entry name" value="LmbE-like"/>
    <property type="match status" value="1"/>
</dbReference>
<protein>
    <submittedName>
        <fullName evidence="2">LmbE family N-acetylglucosaminyl deacetylase</fullName>
    </submittedName>
</protein>
<name>A0A7Y9EZH7_9ACTN</name>
<dbReference type="Pfam" id="PF02585">
    <property type="entry name" value="PIG-L"/>
    <property type="match status" value="1"/>
</dbReference>
<dbReference type="GO" id="GO:0016137">
    <property type="term" value="P:glycoside metabolic process"/>
    <property type="evidence" value="ECO:0007669"/>
    <property type="project" value="UniProtKB-ARBA"/>
</dbReference>
<sequence>MLELDIGAGALEVVCLGAHPDDIEIGCGGTLLRLAQRPGTTVGALVLTGTPDRVRESEKALEQLCPGTRPACAGLPDGRLPEHWGEVKQALEDLAAERSPHVVLAPRADDAHQDHRLLGQLVSTVWRDALVLHYEIPKWDADLRPPTHYVPLDEATARRKFEVLDSCFPSQHGRDWWDEETFLGLMRLRGVECRARYAEGFHAAKVLLGLGAPAREAAS</sequence>
<keyword evidence="1" id="KW-0862">Zinc</keyword>
<comment type="caution">
    <text evidence="2">The sequence shown here is derived from an EMBL/GenBank/DDBJ whole genome shotgun (WGS) entry which is preliminary data.</text>
</comment>
<accession>A0A7Y9EZH7</accession>
<organism evidence="2 3">
    <name type="scientific">Nocardioides marinisabuli</name>
    <dbReference type="NCBI Taxonomy" id="419476"/>
    <lineage>
        <taxon>Bacteria</taxon>
        <taxon>Bacillati</taxon>
        <taxon>Actinomycetota</taxon>
        <taxon>Actinomycetes</taxon>
        <taxon>Propionibacteriales</taxon>
        <taxon>Nocardioidaceae</taxon>
        <taxon>Nocardioides</taxon>
    </lineage>
</organism>
<dbReference type="Proteomes" id="UP000516957">
    <property type="component" value="Unassembled WGS sequence"/>
</dbReference>
<dbReference type="GO" id="GO:0016811">
    <property type="term" value="F:hydrolase activity, acting on carbon-nitrogen (but not peptide) bonds, in linear amides"/>
    <property type="evidence" value="ECO:0007669"/>
    <property type="project" value="TreeGrafter"/>
</dbReference>
<proteinExistence type="predicted"/>
<dbReference type="PANTHER" id="PTHR12993:SF30">
    <property type="entry name" value="N-ACETYL-ALPHA-D-GLUCOSAMINYL L-MALATE DEACETYLASE 1"/>
    <property type="match status" value="1"/>
</dbReference>
<reference evidence="2 3" key="1">
    <citation type="submission" date="2020-07" db="EMBL/GenBank/DDBJ databases">
        <title>Sequencing the genomes of 1000 actinobacteria strains.</title>
        <authorList>
            <person name="Klenk H.-P."/>
        </authorList>
    </citation>
    <scope>NUCLEOTIDE SEQUENCE [LARGE SCALE GENOMIC DNA]</scope>
    <source>
        <strain evidence="2 3">DSM 18965</strain>
    </source>
</reference>
<dbReference type="AlphaFoldDB" id="A0A7Y9EZH7"/>
<gene>
    <name evidence="2" type="ORF">BKA08_000178</name>
</gene>